<dbReference type="EMBL" id="CP151517">
    <property type="protein sequence ID" value="WZN67051.1"/>
    <property type="molecule type" value="Genomic_DNA"/>
</dbReference>
<accession>A0AAX4PMD3</accession>
<organism evidence="2 3">
    <name type="scientific">Chloropicon roscoffensis</name>
    <dbReference type="NCBI Taxonomy" id="1461544"/>
    <lineage>
        <taxon>Eukaryota</taxon>
        <taxon>Viridiplantae</taxon>
        <taxon>Chlorophyta</taxon>
        <taxon>Chloropicophyceae</taxon>
        <taxon>Chloropicales</taxon>
        <taxon>Chloropicaceae</taxon>
        <taxon>Chloropicon</taxon>
    </lineage>
</organism>
<feature type="region of interest" description="Disordered" evidence="1">
    <location>
        <begin position="1"/>
        <end position="70"/>
    </location>
</feature>
<gene>
    <name evidence="2" type="ORF">HKI87_17g86230</name>
</gene>
<evidence type="ECO:0000313" key="2">
    <source>
        <dbReference type="EMBL" id="WZN67051.1"/>
    </source>
</evidence>
<proteinExistence type="predicted"/>
<dbReference type="Proteomes" id="UP001472866">
    <property type="component" value="Chromosome 17"/>
</dbReference>
<feature type="compositionally biased region" description="Low complexity" evidence="1">
    <location>
        <begin position="21"/>
        <end position="31"/>
    </location>
</feature>
<evidence type="ECO:0008006" key="4">
    <source>
        <dbReference type="Google" id="ProtNLM"/>
    </source>
</evidence>
<sequence length="173" mass="18604">MAGKEVEGSGSTSPLLPPPSSSSSSSSLSFSFAQRTPNNENKRSGASPSPSSKTPTTTPQPQQQQQQQEVVRLVNQRMEQALDQTRDLVAVLREMLAHNLEQTRKHLVLHDDASGECGESARVAVAMTHGLVESCMQVSQDGTALVEGTKAKIERIRKQIDRLDALASKAGLV</sequence>
<evidence type="ECO:0000313" key="3">
    <source>
        <dbReference type="Proteomes" id="UP001472866"/>
    </source>
</evidence>
<protein>
    <recommendedName>
        <fullName evidence="4">BAG domain-containing protein</fullName>
    </recommendedName>
</protein>
<evidence type="ECO:0000256" key="1">
    <source>
        <dbReference type="SAM" id="MobiDB-lite"/>
    </source>
</evidence>
<name>A0AAX4PMD3_9CHLO</name>
<reference evidence="2 3" key="1">
    <citation type="submission" date="2024-03" db="EMBL/GenBank/DDBJ databases">
        <title>Complete genome sequence of the green alga Chloropicon roscoffensis RCC1871.</title>
        <authorList>
            <person name="Lemieux C."/>
            <person name="Pombert J.-F."/>
            <person name="Otis C."/>
            <person name="Turmel M."/>
        </authorList>
    </citation>
    <scope>NUCLEOTIDE SEQUENCE [LARGE SCALE GENOMIC DNA]</scope>
    <source>
        <strain evidence="2 3">RCC1871</strain>
    </source>
</reference>
<feature type="compositionally biased region" description="Low complexity" evidence="1">
    <location>
        <begin position="47"/>
        <end position="68"/>
    </location>
</feature>
<dbReference type="AlphaFoldDB" id="A0AAX4PMD3"/>
<keyword evidence="3" id="KW-1185">Reference proteome</keyword>